<name>A0A4U5M5W4_STECR</name>
<organism evidence="2 3">
    <name type="scientific">Steinernema carpocapsae</name>
    <name type="common">Entomopathogenic nematode</name>
    <dbReference type="NCBI Taxonomy" id="34508"/>
    <lineage>
        <taxon>Eukaryota</taxon>
        <taxon>Metazoa</taxon>
        <taxon>Ecdysozoa</taxon>
        <taxon>Nematoda</taxon>
        <taxon>Chromadorea</taxon>
        <taxon>Rhabditida</taxon>
        <taxon>Tylenchina</taxon>
        <taxon>Panagrolaimomorpha</taxon>
        <taxon>Strongyloidoidea</taxon>
        <taxon>Steinernematidae</taxon>
        <taxon>Steinernema</taxon>
    </lineage>
</organism>
<accession>A0A4U5M5W4</accession>
<reference evidence="2 3" key="1">
    <citation type="journal article" date="2015" name="Genome Biol.">
        <title>Comparative genomics of Steinernema reveals deeply conserved gene regulatory networks.</title>
        <authorList>
            <person name="Dillman A.R."/>
            <person name="Macchietto M."/>
            <person name="Porter C.F."/>
            <person name="Rogers A."/>
            <person name="Williams B."/>
            <person name="Antoshechkin I."/>
            <person name="Lee M.M."/>
            <person name="Goodwin Z."/>
            <person name="Lu X."/>
            <person name="Lewis E.E."/>
            <person name="Goodrich-Blair H."/>
            <person name="Stock S.P."/>
            <person name="Adams B.J."/>
            <person name="Sternberg P.W."/>
            <person name="Mortazavi A."/>
        </authorList>
    </citation>
    <scope>NUCLEOTIDE SEQUENCE [LARGE SCALE GENOMIC DNA]</scope>
    <source>
        <strain evidence="2 3">ALL</strain>
    </source>
</reference>
<dbReference type="EMBL" id="AZBU02000009">
    <property type="protein sequence ID" value="TKR64234.1"/>
    <property type="molecule type" value="Genomic_DNA"/>
</dbReference>
<protein>
    <recommendedName>
        <fullName evidence="4">Rab-GAP TBC domain-containing protein</fullName>
    </recommendedName>
</protein>
<feature type="compositionally biased region" description="Low complexity" evidence="1">
    <location>
        <begin position="149"/>
        <end position="159"/>
    </location>
</feature>
<dbReference type="SUPFAM" id="SSF47923">
    <property type="entry name" value="Ypt/Rab-GAP domain of gyp1p"/>
    <property type="match status" value="1"/>
</dbReference>
<evidence type="ECO:0000256" key="1">
    <source>
        <dbReference type="SAM" id="MobiDB-lite"/>
    </source>
</evidence>
<dbReference type="AlphaFoldDB" id="A0A4U5M5W4"/>
<sequence>MLVTPKPPSMSSRQTTSHFYVPFLEDWNDLFGGTTIDLSNLENRSLSGLLKGSQIRSIVWRVLLKCLPCNRVEWEPILARSRKHYIDLKTKLMKNPRDEESANLDVNNPLSLQTESPWMKYFADSKLRESINKDVERTMKWATNDSRKSNSSNSSPQNR</sequence>
<evidence type="ECO:0008006" key="4">
    <source>
        <dbReference type="Google" id="ProtNLM"/>
    </source>
</evidence>
<dbReference type="OrthoDB" id="5872511at2759"/>
<dbReference type="STRING" id="34508.A0A4U5M5W4"/>
<keyword evidence="3" id="KW-1185">Reference proteome</keyword>
<evidence type="ECO:0000313" key="3">
    <source>
        <dbReference type="Proteomes" id="UP000298663"/>
    </source>
</evidence>
<evidence type="ECO:0000313" key="2">
    <source>
        <dbReference type="EMBL" id="TKR64234.1"/>
    </source>
</evidence>
<comment type="caution">
    <text evidence="2">The sequence shown here is derived from an EMBL/GenBank/DDBJ whole genome shotgun (WGS) entry which is preliminary data.</text>
</comment>
<feature type="region of interest" description="Disordered" evidence="1">
    <location>
        <begin position="138"/>
        <end position="159"/>
    </location>
</feature>
<dbReference type="InterPro" id="IPR035969">
    <property type="entry name" value="Rab-GAP_TBC_sf"/>
</dbReference>
<gene>
    <name evidence="2" type="ORF">L596_024804</name>
</gene>
<reference evidence="2 3" key="2">
    <citation type="journal article" date="2019" name="G3 (Bethesda)">
        <title>Hybrid Assembly of the Genome of the Entomopathogenic Nematode Steinernema carpocapsae Identifies the X-Chromosome.</title>
        <authorList>
            <person name="Serra L."/>
            <person name="Macchietto M."/>
            <person name="Macias-Munoz A."/>
            <person name="McGill C.J."/>
            <person name="Rodriguez I.M."/>
            <person name="Rodriguez B."/>
            <person name="Murad R."/>
            <person name="Mortazavi A."/>
        </authorList>
    </citation>
    <scope>NUCLEOTIDE SEQUENCE [LARGE SCALE GENOMIC DNA]</scope>
    <source>
        <strain evidence="2 3">ALL</strain>
    </source>
</reference>
<proteinExistence type="predicted"/>
<dbReference type="Proteomes" id="UP000298663">
    <property type="component" value="Unassembled WGS sequence"/>
</dbReference>